<reference evidence="1" key="1">
    <citation type="submission" date="2020-08" db="EMBL/GenBank/DDBJ databases">
        <title>Multicomponent nature underlies the extraordinary mechanical properties of spider dragline silk.</title>
        <authorList>
            <person name="Kono N."/>
            <person name="Nakamura H."/>
            <person name="Mori M."/>
            <person name="Yoshida Y."/>
            <person name="Ohtoshi R."/>
            <person name="Malay A.D."/>
            <person name="Moran D.A.P."/>
            <person name="Tomita M."/>
            <person name="Numata K."/>
            <person name="Arakawa K."/>
        </authorList>
    </citation>
    <scope>NUCLEOTIDE SEQUENCE</scope>
</reference>
<evidence type="ECO:0000313" key="2">
    <source>
        <dbReference type="Proteomes" id="UP000887013"/>
    </source>
</evidence>
<sequence length="104" mass="11981">MQTEGSNASDWYKYEPPLSSLRSRALTAEEERTLLPVSSLRTFVLRKLILSSGQDGPLKFRRPEVVPDERCARVLMAWFRHSLVTAQQVVRRTRIPWYSGCNVS</sequence>
<accession>A0A8X6PAL9</accession>
<keyword evidence="2" id="KW-1185">Reference proteome</keyword>
<evidence type="ECO:0000313" key="1">
    <source>
        <dbReference type="EMBL" id="GFT56455.1"/>
    </source>
</evidence>
<dbReference type="AlphaFoldDB" id="A0A8X6PAL9"/>
<comment type="caution">
    <text evidence="1">The sequence shown here is derived from an EMBL/GenBank/DDBJ whole genome shotgun (WGS) entry which is preliminary data.</text>
</comment>
<organism evidence="1 2">
    <name type="scientific">Nephila pilipes</name>
    <name type="common">Giant wood spider</name>
    <name type="synonym">Nephila maculata</name>
    <dbReference type="NCBI Taxonomy" id="299642"/>
    <lineage>
        <taxon>Eukaryota</taxon>
        <taxon>Metazoa</taxon>
        <taxon>Ecdysozoa</taxon>
        <taxon>Arthropoda</taxon>
        <taxon>Chelicerata</taxon>
        <taxon>Arachnida</taxon>
        <taxon>Araneae</taxon>
        <taxon>Araneomorphae</taxon>
        <taxon>Entelegynae</taxon>
        <taxon>Araneoidea</taxon>
        <taxon>Nephilidae</taxon>
        <taxon>Nephila</taxon>
    </lineage>
</organism>
<name>A0A8X6PAL9_NEPPI</name>
<dbReference type="Proteomes" id="UP000887013">
    <property type="component" value="Unassembled WGS sequence"/>
</dbReference>
<gene>
    <name evidence="1" type="ORF">NPIL_479911</name>
</gene>
<proteinExistence type="predicted"/>
<dbReference type="EMBL" id="BMAW01018016">
    <property type="protein sequence ID" value="GFT56455.1"/>
    <property type="molecule type" value="Genomic_DNA"/>
</dbReference>
<protein>
    <submittedName>
        <fullName evidence="1">Uncharacterized protein</fullName>
    </submittedName>
</protein>